<keyword evidence="5" id="KW-1185">Reference proteome</keyword>
<evidence type="ECO:0000313" key="3">
    <source>
        <dbReference type="EMBL" id="PQJ27024.1"/>
    </source>
</evidence>
<evidence type="ECO:0000313" key="4">
    <source>
        <dbReference type="EMBL" id="PQJ32090.1"/>
    </source>
</evidence>
<dbReference type="Proteomes" id="UP000239747">
    <property type="component" value="Unassembled WGS sequence"/>
</dbReference>
<comment type="caution">
    <text evidence="4">The sequence shown here is derived from an EMBL/GenBank/DDBJ whole genome shotgun (WGS) entry which is preliminary data.</text>
</comment>
<evidence type="ECO:0008006" key="6">
    <source>
        <dbReference type="Google" id="ProtNLM"/>
    </source>
</evidence>
<keyword evidence="1" id="KW-0812">Transmembrane</keyword>
<dbReference type="AlphaFoldDB" id="A0A2S7UBU2"/>
<proteinExistence type="predicted"/>
<evidence type="ECO:0000313" key="5">
    <source>
        <dbReference type="Proteomes" id="UP000239747"/>
    </source>
</evidence>
<feature type="transmembrane region" description="Helical" evidence="1">
    <location>
        <begin position="40"/>
        <end position="57"/>
    </location>
</feature>
<protein>
    <recommendedName>
        <fullName evidence="6">Gliding motility protein GldL</fullName>
    </recommendedName>
</protein>
<dbReference type="EMBL" id="MTPW01000001">
    <property type="protein sequence ID" value="PQJ32090.1"/>
    <property type="molecule type" value="Genomic_DNA"/>
</dbReference>
<dbReference type="EMBL" id="MTPW01000003">
    <property type="protein sequence ID" value="PQJ27019.1"/>
    <property type="molecule type" value="Genomic_DNA"/>
</dbReference>
<sequence>MYGVNLTMNMINIKQFNGILLIAGILFLLCSMYFENGVLFFQIAGIVLLMIAAYQYSRDKQEDNIDENEEI</sequence>
<gene>
    <name evidence="4" type="ORF">BST92_09185</name>
    <name evidence="2" type="ORF">BST92_14845</name>
    <name evidence="3" type="ORF">BST92_14895</name>
</gene>
<name>A0A2S7UBU2_9FLAO</name>
<keyword evidence="1" id="KW-0472">Membrane</keyword>
<feature type="transmembrane region" description="Helical" evidence="1">
    <location>
        <begin position="16"/>
        <end position="34"/>
    </location>
</feature>
<evidence type="ECO:0000256" key="1">
    <source>
        <dbReference type="SAM" id="Phobius"/>
    </source>
</evidence>
<reference evidence="4 5" key="1">
    <citation type="submission" date="2017-01" db="EMBL/GenBank/DDBJ databases">
        <title>Trade-off between light-utilization and light-protection in marine flavobacteria.</title>
        <authorList>
            <person name="Kumagai Y."/>
            <person name="Yoshizawa S."/>
            <person name="Kogure K."/>
            <person name="Iwasaki W."/>
        </authorList>
    </citation>
    <scope>NUCLEOTIDE SEQUENCE [LARGE SCALE GENOMIC DNA]</scope>
    <source>
        <strain evidence="4 5">KCTC 32109</strain>
    </source>
</reference>
<dbReference type="EMBL" id="MTPW01000003">
    <property type="protein sequence ID" value="PQJ27024.1"/>
    <property type="molecule type" value="Genomic_DNA"/>
</dbReference>
<organism evidence="4 5">
    <name type="scientific">Nonlabens arenilitoris</name>
    <dbReference type="NCBI Taxonomy" id="1217969"/>
    <lineage>
        <taxon>Bacteria</taxon>
        <taxon>Pseudomonadati</taxon>
        <taxon>Bacteroidota</taxon>
        <taxon>Flavobacteriia</taxon>
        <taxon>Flavobacteriales</taxon>
        <taxon>Flavobacteriaceae</taxon>
        <taxon>Nonlabens</taxon>
    </lineage>
</organism>
<keyword evidence="1" id="KW-1133">Transmembrane helix</keyword>
<accession>A0A2S7UBU2</accession>
<evidence type="ECO:0000313" key="2">
    <source>
        <dbReference type="EMBL" id="PQJ27019.1"/>
    </source>
</evidence>